<evidence type="ECO:0000313" key="4">
    <source>
        <dbReference type="EMBL" id="GMI21932.1"/>
    </source>
</evidence>
<feature type="signal peptide" evidence="1">
    <location>
        <begin position="1"/>
        <end position="18"/>
    </location>
</feature>
<dbReference type="InterPro" id="IPR025832">
    <property type="entry name" value="GxGYxYP_C"/>
</dbReference>
<feature type="domain" description="GxGYxYP putative glycoside hydrolase third N-terminal" evidence="3">
    <location>
        <begin position="189"/>
        <end position="276"/>
    </location>
</feature>
<dbReference type="InterPro" id="IPR038410">
    <property type="entry name" value="GxGYxYP_C_sf"/>
</dbReference>
<dbReference type="Pfam" id="PF14323">
    <property type="entry name" value="GxGYxYP_C"/>
    <property type="match status" value="1"/>
</dbReference>
<organism evidence="4 5">
    <name type="scientific">Tetraparma gracilis</name>
    <dbReference type="NCBI Taxonomy" id="2962635"/>
    <lineage>
        <taxon>Eukaryota</taxon>
        <taxon>Sar</taxon>
        <taxon>Stramenopiles</taxon>
        <taxon>Ochrophyta</taxon>
        <taxon>Bolidophyceae</taxon>
        <taxon>Parmales</taxon>
        <taxon>Triparmaceae</taxon>
        <taxon>Tetraparma</taxon>
    </lineage>
</organism>
<feature type="domain" description="GxGYxYP putative glycoside hydrolase C-terminal" evidence="2">
    <location>
        <begin position="301"/>
        <end position="535"/>
    </location>
</feature>
<proteinExistence type="predicted"/>
<accession>A0ABQ6M993</accession>
<gene>
    <name evidence="4" type="ORF">TeGR_g13018</name>
</gene>
<keyword evidence="5" id="KW-1185">Reference proteome</keyword>
<sequence>MHTSPLLLSLLLPTLTNSHLFDSCSGAPSTPTDANPKIYLLRADQSSEISQDDLFTASAYAGLLSRDPSSPQLAVIQKDADLAWFASPSDGTPSGSWQVKSVSSLEEILTNIPCSGCGYALAELRSNSTTAAINYAAGTEASLVATDSNKDLLEQHGVQMAIDLTEVAALDPEWALNSGLEFSDRVSVLQTPSSFVALSDLAVKCRALTWWGVNGDCKEAAIAPKALSLLDPADGDAVVIGWGGGDDPEWGCVHAASAYGAAGVIAADWALNLAALGNLPAAASQADARGVEEKEEEPTGKHTVSFLMSDGDNVQWLLNDWSFTEDNWWNSPDRGSVPLGWTLSPSLAALAPTALAQIYGSKTDNDQFLAGPSGAVYSFPNDIPEEVAGKNAEETAYWMKAAGHSVVNVIADSDGVGGGTPDTMKWLLGEDQVESVFLYDFNGYAGLEGEIDFVGGKPVIGGRFSLWSPDFYDVQGLADALMGLENLEDGGSSDGYSLIPVHAWSHSVSDVLAVAQLLEQDGRFDVVLPDELVRRVNAFVKQ</sequence>
<dbReference type="Proteomes" id="UP001165060">
    <property type="component" value="Unassembled WGS sequence"/>
</dbReference>
<dbReference type="EMBL" id="BRYB01002572">
    <property type="protein sequence ID" value="GMI21932.1"/>
    <property type="molecule type" value="Genomic_DNA"/>
</dbReference>
<name>A0ABQ6M993_9STRA</name>
<evidence type="ECO:0000259" key="3">
    <source>
        <dbReference type="Pfam" id="PF20958"/>
    </source>
</evidence>
<evidence type="ECO:0000256" key="1">
    <source>
        <dbReference type="SAM" id="SignalP"/>
    </source>
</evidence>
<dbReference type="Pfam" id="PF20958">
    <property type="entry name" value="GxGYxYP_N_3rd"/>
    <property type="match status" value="1"/>
</dbReference>
<comment type="caution">
    <text evidence="4">The sequence shown here is derived from an EMBL/GenBank/DDBJ whole genome shotgun (WGS) entry which is preliminary data.</text>
</comment>
<keyword evidence="1" id="KW-0732">Signal</keyword>
<dbReference type="PANTHER" id="PTHR37321">
    <property type="entry name" value="EXPORTED PROTEIN-RELATED"/>
    <property type="match status" value="1"/>
</dbReference>
<dbReference type="InterPro" id="IPR048309">
    <property type="entry name" value="GxGYxYP_N_3rd"/>
</dbReference>
<protein>
    <submittedName>
        <fullName evidence="4">Uncharacterized protein</fullName>
    </submittedName>
</protein>
<evidence type="ECO:0000313" key="5">
    <source>
        <dbReference type="Proteomes" id="UP001165060"/>
    </source>
</evidence>
<evidence type="ECO:0000259" key="2">
    <source>
        <dbReference type="Pfam" id="PF14323"/>
    </source>
</evidence>
<dbReference type="Gene3D" id="3.20.20.490">
    <property type="entry name" value="GxGYxYP glycoside hydrolase, C-terminal domain"/>
    <property type="match status" value="1"/>
</dbReference>
<dbReference type="PANTHER" id="PTHR37321:SF1">
    <property type="entry name" value="EXPORTED PROTEIN"/>
    <property type="match status" value="1"/>
</dbReference>
<reference evidence="4 5" key="1">
    <citation type="journal article" date="2023" name="Commun. Biol.">
        <title>Genome analysis of Parmales, the sister group of diatoms, reveals the evolutionary specialization of diatoms from phago-mixotrophs to photoautotrophs.</title>
        <authorList>
            <person name="Ban H."/>
            <person name="Sato S."/>
            <person name="Yoshikawa S."/>
            <person name="Yamada K."/>
            <person name="Nakamura Y."/>
            <person name="Ichinomiya M."/>
            <person name="Sato N."/>
            <person name="Blanc-Mathieu R."/>
            <person name="Endo H."/>
            <person name="Kuwata A."/>
            <person name="Ogata H."/>
        </authorList>
    </citation>
    <scope>NUCLEOTIDE SEQUENCE [LARGE SCALE GENOMIC DNA]</scope>
</reference>
<feature type="chain" id="PRO_5047051932" evidence="1">
    <location>
        <begin position="19"/>
        <end position="542"/>
    </location>
</feature>